<evidence type="ECO:0000256" key="1">
    <source>
        <dbReference type="SAM" id="SignalP"/>
    </source>
</evidence>
<sequence length="471" mass="51447">MLNLAVVKLRYLPLLFLLLLTKPAAAQVFTIELPPVPALPASQFRVAKVVDARADRTMLGYVQQGLDNHRVPANFGQSLAAELQSFLGQQPADAAARPVVLRLHRLRLAEETRASSERANAEIMADFLLQENEHYYPLLSVGIGTESKGLDVTRQHAGNLAKLLTDCLGQLAALPATQRPAPDAAPLTWAQVQRGDGYQPYLFPIQKTREPKRGFYRTFQEFQNNSPGQDTKPFEMTQKPRPGKQWDGQPHIDALLLATTNGLRTSVRGVWGLSDGQTAYIFQRGSYFPLLPTAAGYTFTGFAPVDPNEALTGLVLGSMVGGIVGGAIGSAIAGGGHEPMEYEMSPTTGNLLALRAPDGFAAAADTAAVYLYRRVATSFGPPVQVLVDGKDAGTLGPEQYLALTWRDRRRDMTICLQDAQHTCHTFLPVFGTTTYLNYSQKKAGEQPALQLMPAKEGLFHLRHLKLRANHH</sequence>
<keyword evidence="1" id="KW-0732">Signal</keyword>
<feature type="signal peptide" evidence="1">
    <location>
        <begin position="1"/>
        <end position="26"/>
    </location>
</feature>
<comment type="caution">
    <text evidence="2">The sequence shown here is derived from an EMBL/GenBank/DDBJ whole genome shotgun (WGS) entry which is preliminary data.</text>
</comment>
<name>A0ABP7N6F4_9BACT</name>
<gene>
    <name evidence="2" type="ORF">GCM10022406_21650</name>
</gene>
<dbReference type="EMBL" id="BAABDH010000038">
    <property type="protein sequence ID" value="GAA3937150.1"/>
    <property type="molecule type" value="Genomic_DNA"/>
</dbReference>
<feature type="chain" id="PRO_5046534511" evidence="1">
    <location>
        <begin position="27"/>
        <end position="471"/>
    </location>
</feature>
<organism evidence="2 3">
    <name type="scientific">Hymenobacter algoricola</name>
    <dbReference type="NCBI Taxonomy" id="486267"/>
    <lineage>
        <taxon>Bacteria</taxon>
        <taxon>Pseudomonadati</taxon>
        <taxon>Bacteroidota</taxon>
        <taxon>Cytophagia</taxon>
        <taxon>Cytophagales</taxon>
        <taxon>Hymenobacteraceae</taxon>
        <taxon>Hymenobacter</taxon>
    </lineage>
</organism>
<keyword evidence="3" id="KW-1185">Reference proteome</keyword>
<reference evidence="3" key="1">
    <citation type="journal article" date="2019" name="Int. J. Syst. Evol. Microbiol.">
        <title>The Global Catalogue of Microorganisms (GCM) 10K type strain sequencing project: providing services to taxonomists for standard genome sequencing and annotation.</title>
        <authorList>
            <consortium name="The Broad Institute Genomics Platform"/>
            <consortium name="The Broad Institute Genome Sequencing Center for Infectious Disease"/>
            <person name="Wu L."/>
            <person name="Ma J."/>
        </authorList>
    </citation>
    <scope>NUCLEOTIDE SEQUENCE [LARGE SCALE GENOMIC DNA]</scope>
    <source>
        <strain evidence="3">JCM 17214</strain>
    </source>
</reference>
<proteinExistence type="predicted"/>
<accession>A0ABP7N6F4</accession>
<dbReference type="Proteomes" id="UP001499909">
    <property type="component" value="Unassembled WGS sequence"/>
</dbReference>
<protein>
    <submittedName>
        <fullName evidence="2">Uncharacterized protein</fullName>
    </submittedName>
</protein>
<evidence type="ECO:0000313" key="3">
    <source>
        <dbReference type="Proteomes" id="UP001499909"/>
    </source>
</evidence>
<evidence type="ECO:0000313" key="2">
    <source>
        <dbReference type="EMBL" id="GAA3937150.1"/>
    </source>
</evidence>